<dbReference type="Proteomes" id="UP000001304">
    <property type="component" value="Chromosome"/>
</dbReference>
<organism evidence="1 2">
    <name type="scientific">Ignisphaera aggregans (strain DSM 17230 / JCM 13409 / AQ1.S1)</name>
    <dbReference type="NCBI Taxonomy" id="583356"/>
    <lineage>
        <taxon>Archaea</taxon>
        <taxon>Thermoproteota</taxon>
        <taxon>Thermoprotei</taxon>
        <taxon>Desulfurococcales</taxon>
        <taxon>Desulfurococcaceae</taxon>
        <taxon>Ignisphaera</taxon>
    </lineage>
</organism>
<protein>
    <submittedName>
        <fullName evidence="1">Uncharacterized protein</fullName>
    </submittedName>
</protein>
<dbReference type="BioCyc" id="IAGG583356:GHAH-409-MONOMER"/>
<keyword evidence="2" id="KW-1185">Reference proteome</keyword>
<sequence length="115" mass="13553">MSLKNIEMKVKELINENKSIDPDTAIEIIRELLKTVMPIIDKEYRNRDIVSIEDMDNAIDKLCDFLGGKYIVLDIWDTIWDTKIDRKNIDIETLRKIEKLITLVEKRIRNMNSSS</sequence>
<dbReference type="EMBL" id="CP002098">
    <property type="protein sequence ID" value="ADM27245.1"/>
    <property type="molecule type" value="Genomic_DNA"/>
</dbReference>
<dbReference type="KEGG" id="iag:Igag_0406"/>
<proteinExistence type="predicted"/>
<dbReference type="AlphaFoldDB" id="E0SR96"/>
<evidence type="ECO:0000313" key="1">
    <source>
        <dbReference type="EMBL" id="ADM27245.1"/>
    </source>
</evidence>
<reference evidence="1 2" key="1">
    <citation type="journal article" date="2010" name="Stand. Genomic Sci.">
        <title>Complete genome sequence of Ignisphaera aggregans type strain (AQ1.S1).</title>
        <authorList>
            <person name="Goker M."/>
            <person name="Held B."/>
            <person name="Lapidus A."/>
            <person name="Nolan M."/>
            <person name="Spring S."/>
            <person name="Yasawong M."/>
            <person name="Lucas S."/>
            <person name="Glavina Del Rio T."/>
            <person name="Tice H."/>
            <person name="Cheng J.F."/>
            <person name="Goodwin L."/>
            <person name="Tapia R."/>
            <person name="Pitluck S."/>
            <person name="Liolios K."/>
            <person name="Ivanova N."/>
            <person name="Mavromatis K."/>
            <person name="Mikhailova N."/>
            <person name="Pati A."/>
            <person name="Chen A."/>
            <person name="Palaniappan K."/>
            <person name="Brambilla E."/>
            <person name="Land M."/>
            <person name="Hauser L."/>
            <person name="Chang Y.J."/>
            <person name="Jeffries C.D."/>
            <person name="Brettin T."/>
            <person name="Detter J.C."/>
            <person name="Han C."/>
            <person name="Rohde M."/>
            <person name="Sikorski J."/>
            <person name="Woyke T."/>
            <person name="Bristow J."/>
            <person name="Eisen J.A."/>
            <person name="Markowitz V."/>
            <person name="Hugenholtz P."/>
            <person name="Kyrpides N.C."/>
            <person name="Klenk H.P."/>
        </authorList>
    </citation>
    <scope>NUCLEOTIDE SEQUENCE [LARGE SCALE GENOMIC DNA]</scope>
    <source>
        <strain evidence="2">DSM 17230 / JCM 13409 / AQ1.S1</strain>
    </source>
</reference>
<name>E0SR96_IGNAA</name>
<accession>E0SR96</accession>
<dbReference type="HOGENOM" id="CLU_2103462_0_0_2"/>
<gene>
    <name evidence="1" type="ordered locus">Igag_0406</name>
</gene>
<evidence type="ECO:0000313" key="2">
    <source>
        <dbReference type="Proteomes" id="UP000001304"/>
    </source>
</evidence>